<evidence type="ECO:0000256" key="3">
    <source>
        <dbReference type="ARBA" id="ARBA00022722"/>
    </source>
</evidence>
<keyword evidence="4" id="KW-0255">Endonuclease</keyword>
<comment type="similarity">
    <text evidence="2">Belongs to the XPF family.</text>
</comment>
<dbReference type="AlphaFoldDB" id="A0A8K0UDP6"/>
<evidence type="ECO:0000256" key="6">
    <source>
        <dbReference type="ARBA" id="ARBA00022801"/>
    </source>
</evidence>
<dbReference type="GO" id="GO:0000712">
    <property type="term" value="P:resolution of meiotic recombination intermediates"/>
    <property type="evidence" value="ECO:0007669"/>
    <property type="project" value="TreeGrafter"/>
</dbReference>
<evidence type="ECO:0000313" key="13">
    <source>
        <dbReference type="Proteomes" id="UP000813824"/>
    </source>
</evidence>
<feature type="compositionally biased region" description="Basic and acidic residues" evidence="10">
    <location>
        <begin position="516"/>
        <end position="536"/>
    </location>
</feature>
<evidence type="ECO:0000256" key="5">
    <source>
        <dbReference type="ARBA" id="ARBA00022763"/>
    </source>
</evidence>
<keyword evidence="5" id="KW-0227">DNA damage</keyword>
<evidence type="ECO:0000259" key="11">
    <source>
        <dbReference type="SMART" id="SM00891"/>
    </source>
</evidence>
<dbReference type="InterPro" id="IPR011335">
    <property type="entry name" value="Restrct_endonuc-II-like"/>
</dbReference>
<dbReference type="FunFam" id="3.40.50.10130:FF:000002">
    <property type="entry name" value="DNA repair endonuclease XPF"/>
    <property type="match status" value="1"/>
</dbReference>
<dbReference type="GO" id="GO:1901255">
    <property type="term" value="P:nucleotide-excision repair involved in interstrand cross-link repair"/>
    <property type="evidence" value="ECO:0007669"/>
    <property type="project" value="TreeGrafter"/>
</dbReference>
<evidence type="ECO:0000256" key="2">
    <source>
        <dbReference type="ARBA" id="ARBA00010015"/>
    </source>
</evidence>
<organism evidence="12 13">
    <name type="scientific">Cristinia sonorae</name>
    <dbReference type="NCBI Taxonomy" id="1940300"/>
    <lineage>
        <taxon>Eukaryota</taxon>
        <taxon>Fungi</taxon>
        <taxon>Dikarya</taxon>
        <taxon>Basidiomycota</taxon>
        <taxon>Agaricomycotina</taxon>
        <taxon>Agaricomycetes</taxon>
        <taxon>Agaricomycetidae</taxon>
        <taxon>Agaricales</taxon>
        <taxon>Pleurotineae</taxon>
        <taxon>Stephanosporaceae</taxon>
        <taxon>Cristinia</taxon>
    </lineage>
</organism>
<dbReference type="GO" id="GO:0003684">
    <property type="term" value="F:damaged DNA binding"/>
    <property type="evidence" value="ECO:0007669"/>
    <property type="project" value="TreeGrafter"/>
</dbReference>
<accession>A0A8K0UDP6</accession>
<keyword evidence="8" id="KW-0234">DNA repair</keyword>
<dbReference type="GO" id="GO:0000724">
    <property type="term" value="P:double-strand break repair via homologous recombination"/>
    <property type="evidence" value="ECO:0007669"/>
    <property type="project" value="TreeGrafter"/>
</dbReference>
<keyword evidence="9" id="KW-0539">Nucleus</keyword>
<feature type="domain" description="ERCC4" evidence="11">
    <location>
        <begin position="735"/>
        <end position="815"/>
    </location>
</feature>
<dbReference type="OrthoDB" id="361020at2759"/>
<evidence type="ECO:0000256" key="7">
    <source>
        <dbReference type="ARBA" id="ARBA00023125"/>
    </source>
</evidence>
<dbReference type="Proteomes" id="UP000813824">
    <property type="component" value="Unassembled WGS sequence"/>
</dbReference>
<sequence length="979" mass="109871">MATLLSFHRDILEEIHDPASSELLLIARGLGLRRVVCKLLQIYDSPQNLVILVNASQEEESAIGEELGIMGCRQPGLRIVAFETGKKDRQELYKKGGLLSITSQILTVDMLTGDLRTHLITGIILLHADRVTPTSPEAFIIRLYREKNTAGFLKAFSDDPEHITSGLSPLRTIMKELQLTKVHIYPRFHQKVIDCLGRDRSVLQLTINMTEYMTEIHGAIVQCMNSTLSELKRSNTNLDLDDLNVENAYFRSFDVLVRRQLDPVWHKVGPRTKQLVSDLATLRRLLNYLLSYDALAFHAYLETLLESNTVNEAGKPRQHHSPWMLTDAAHIMFEFAKRRCYTISAPKKMAPEAHELDDQDAWDALDEAEGLTGRQRETVQDAGAKRPHWLPANIHPNLEELPKWSLVAAALQEIEEEMIRREPKMTFRDPGTNTVLIMTSSLRTAQLLSEFLSSMDPDAPQGAQGRKMMEGKLRLYLWWKAKFADQRKDGKGGTDGGRTKGSFAPRGGPNSFLPGGDEHLSEALKKKDRERQERAANRRRVRGGAPTPSSSTRGSQPVPAGDGLAHPAAELESIAEFLATQDVFMGQVDEDLSRMDFGPDFDDNYGLVQPEQTVLVRAYSDDTDEQMLNEVQPRYIIMFEPNLEFVRRVEVFKKSNPGLGVRIYLLVYNYSCEEAKYLSGVRREKESFERLIKERGSMLMPIMEQRRSEQGESLIKTISSRIAGGRKELNTEPSKVVVDIREFRSSLPSLLHASNLLVVPVTLTVGDYILTPDICVERKSIPDLISSFNSGRLYTQCEVMSAHYKQPILLIEWEEHKSFSLTTIADTKSFVKPTGKFPAKKRPAPGAADGANVASALIQSKLVLLTLTFPRVRIIWSSSSYATAEIFKDLKTHQAEPDPTKAIVVGAEEDPDAGAGVNSTAEEFLRSFPGITSKNVKHVMAKVKSVRELCELELSQVQDILGIEPGKACWEFIHRGDAK</sequence>
<evidence type="ECO:0000313" key="12">
    <source>
        <dbReference type="EMBL" id="KAH8077748.1"/>
    </source>
</evidence>
<dbReference type="PANTHER" id="PTHR10150:SF0">
    <property type="entry name" value="DNA REPAIR ENDONUCLEASE XPF"/>
    <property type="match status" value="1"/>
</dbReference>
<reference evidence="12" key="1">
    <citation type="journal article" date="2021" name="New Phytol.">
        <title>Evolutionary innovations through gain and loss of genes in the ectomycorrhizal Boletales.</title>
        <authorList>
            <person name="Wu G."/>
            <person name="Miyauchi S."/>
            <person name="Morin E."/>
            <person name="Kuo A."/>
            <person name="Drula E."/>
            <person name="Varga T."/>
            <person name="Kohler A."/>
            <person name="Feng B."/>
            <person name="Cao Y."/>
            <person name="Lipzen A."/>
            <person name="Daum C."/>
            <person name="Hundley H."/>
            <person name="Pangilinan J."/>
            <person name="Johnson J."/>
            <person name="Barry K."/>
            <person name="LaButti K."/>
            <person name="Ng V."/>
            <person name="Ahrendt S."/>
            <person name="Min B."/>
            <person name="Choi I.G."/>
            <person name="Park H."/>
            <person name="Plett J.M."/>
            <person name="Magnuson J."/>
            <person name="Spatafora J.W."/>
            <person name="Nagy L.G."/>
            <person name="Henrissat B."/>
            <person name="Grigoriev I.V."/>
            <person name="Yang Z.L."/>
            <person name="Xu J."/>
            <person name="Martin F.M."/>
        </authorList>
    </citation>
    <scope>NUCLEOTIDE SEQUENCE</scope>
    <source>
        <strain evidence="12">KKN 215</strain>
    </source>
</reference>
<dbReference type="EMBL" id="JAEVFJ010000062">
    <property type="protein sequence ID" value="KAH8077748.1"/>
    <property type="molecule type" value="Genomic_DNA"/>
</dbReference>
<dbReference type="PANTHER" id="PTHR10150">
    <property type="entry name" value="DNA REPAIR ENDONUCLEASE XPF"/>
    <property type="match status" value="1"/>
</dbReference>
<dbReference type="SUPFAM" id="SSF47781">
    <property type="entry name" value="RuvA domain 2-like"/>
    <property type="match status" value="1"/>
</dbReference>
<dbReference type="Gene3D" id="1.10.150.20">
    <property type="entry name" value="5' to 3' exonuclease, C-terminal subdomain"/>
    <property type="match status" value="1"/>
</dbReference>
<gene>
    <name evidence="12" type="ORF">BXZ70DRAFT_695271</name>
</gene>
<dbReference type="SMART" id="SM00891">
    <property type="entry name" value="ERCC4"/>
    <property type="match status" value="1"/>
</dbReference>
<evidence type="ECO:0000256" key="10">
    <source>
        <dbReference type="SAM" id="MobiDB-lite"/>
    </source>
</evidence>
<dbReference type="CDD" id="cd20078">
    <property type="entry name" value="XPF_nuclease_XPF_euk"/>
    <property type="match status" value="1"/>
</dbReference>
<feature type="region of interest" description="Disordered" evidence="10">
    <location>
        <begin position="487"/>
        <end position="564"/>
    </location>
</feature>
<evidence type="ECO:0000256" key="8">
    <source>
        <dbReference type="ARBA" id="ARBA00023204"/>
    </source>
</evidence>
<dbReference type="SUPFAM" id="SSF52980">
    <property type="entry name" value="Restriction endonuclease-like"/>
    <property type="match status" value="1"/>
</dbReference>
<keyword evidence="6" id="KW-0378">Hydrolase</keyword>
<evidence type="ECO:0000256" key="1">
    <source>
        <dbReference type="ARBA" id="ARBA00004123"/>
    </source>
</evidence>
<evidence type="ECO:0000256" key="4">
    <source>
        <dbReference type="ARBA" id="ARBA00022759"/>
    </source>
</evidence>
<dbReference type="GO" id="GO:0000110">
    <property type="term" value="C:nucleotide-excision repair factor 1 complex"/>
    <property type="evidence" value="ECO:0007669"/>
    <property type="project" value="TreeGrafter"/>
</dbReference>
<keyword evidence="13" id="KW-1185">Reference proteome</keyword>
<proteinExistence type="inferred from homology"/>
<dbReference type="Pfam" id="PF02732">
    <property type="entry name" value="ERCC4"/>
    <property type="match status" value="1"/>
</dbReference>
<comment type="caution">
    <text evidence="12">The sequence shown here is derived from an EMBL/GenBank/DDBJ whole genome shotgun (WGS) entry which is preliminary data.</text>
</comment>
<keyword evidence="7" id="KW-0238">DNA-binding</keyword>
<dbReference type="GO" id="GO:0000014">
    <property type="term" value="F:single-stranded DNA endodeoxyribonuclease activity"/>
    <property type="evidence" value="ECO:0007669"/>
    <property type="project" value="TreeGrafter"/>
</dbReference>
<dbReference type="Gene3D" id="3.40.50.10130">
    <property type="match status" value="1"/>
</dbReference>
<dbReference type="InterPro" id="IPR047520">
    <property type="entry name" value="XPF_nuclease"/>
</dbReference>
<dbReference type="InterPro" id="IPR010994">
    <property type="entry name" value="RuvA_2-like"/>
</dbReference>
<comment type="subcellular location">
    <subcellularLocation>
        <location evidence="1">Nucleus</location>
    </subcellularLocation>
</comment>
<name>A0A8K0UDP6_9AGAR</name>
<dbReference type="GO" id="GO:0003697">
    <property type="term" value="F:single-stranded DNA binding"/>
    <property type="evidence" value="ECO:0007669"/>
    <property type="project" value="TreeGrafter"/>
</dbReference>
<keyword evidence="3" id="KW-0540">Nuclease</keyword>
<dbReference type="InterPro" id="IPR006166">
    <property type="entry name" value="ERCC4_domain"/>
</dbReference>
<evidence type="ECO:0000256" key="9">
    <source>
        <dbReference type="ARBA" id="ARBA00023242"/>
    </source>
</evidence>
<protein>
    <recommendedName>
        <fullName evidence="11">ERCC4 domain-containing protein</fullName>
    </recommendedName>
</protein>